<evidence type="ECO:0008006" key="3">
    <source>
        <dbReference type="Google" id="ProtNLM"/>
    </source>
</evidence>
<evidence type="ECO:0000313" key="2">
    <source>
        <dbReference type="Proteomes" id="UP000221024"/>
    </source>
</evidence>
<keyword evidence="2" id="KW-1185">Reference proteome</keyword>
<dbReference type="Proteomes" id="UP000221024">
    <property type="component" value="Unassembled WGS sequence"/>
</dbReference>
<protein>
    <recommendedName>
        <fullName evidence="3">Outer membrane protein beta-barrel domain-containing protein</fullName>
    </recommendedName>
</protein>
<comment type="caution">
    <text evidence="1">The sequence shown here is derived from an EMBL/GenBank/DDBJ whole genome shotgun (WGS) entry which is preliminary data.</text>
</comment>
<accession>A0A2H3P497</accession>
<sequence>MYSINYDRHLVGRLHLRGGYATLMSDFLFNGRAHMVPVQLAFVSNTTHGLELGAGATLVRGNGPSGLRPHNTDDTSTSGIAASFVVGYRYQPIERGFLFRIGFTPFVGSNGRFVPSGGISFGYAF</sequence>
<dbReference type="EMBL" id="PDEP01000001">
    <property type="protein sequence ID" value="PEN09339.1"/>
    <property type="molecule type" value="Genomic_DNA"/>
</dbReference>
<gene>
    <name evidence="1" type="ORF">CRI93_01005</name>
</gene>
<proteinExistence type="predicted"/>
<reference evidence="1 2" key="1">
    <citation type="submission" date="2017-10" db="EMBL/GenBank/DDBJ databases">
        <title>Draft genome of Longimonas halophila.</title>
        <authorList>
            <person name="Goh K.M."/>
            <person name="Shamsir M.S."/>
            <person name="Lim S.W."/>
        </authorList>
    </citation>
    <scope>NUCLEOTIDE SEQUENCE [LARGE SCALE GENOMIC DNA]</scope>
    <source>
        <strain evidence="1 2">KCTC 42399</strain>
    </source>
</reference>
<evidence type="ECO:0000313" key="1">
    <source>
        <dbReference type="EMBL" id="PEN09339.1"/>
    </source>
</evidence>
<name>A0A2H3P497_9BACT</name>
<dbReference type="AlphaFoldDB" id="A0A2H3P497"/>
<organism evidence="1 2">
    <name type="scientific">Longimonas halophila</name>
    <dbReference type="NCBI Taxonomy" id="1469170"/>
    <lineage>
        <taxon>Bacteria</taxon>
        <taxon>Pseudomonadati</taxon>
        <taxon>Rhodothermota</taxon>
        <taxon>Rhodothermia</taxon>
        <taxon>Rhodothermales</taxon>
        <taxon>Salisaetaceae</taxon>
        <taxon>Longimonas</taxon>
    </lineage>
</organism>